<keyword evidence="4" id="KW-0255">Endonuclease</keyword>
<evidence type="ECO:0000313" key="8">
    <source>
        <dbReference type="EMBL" id="MBB3667574.1"/>
    </source>
</evidence>
<dbReference type="GO" id="GO:0004519">
    <property type="term" value="F:endonuclease activity"/>
    <property type="evidence" value="ECO:0007669"/>
    <property type="project" value="UniProtKB-KW"/>
</dbReference>
<dbReference type="InterPro" id="IPR009614">
    <property type="entry name" value="YoeB_toxin"/>
</dbReference>
<keyword evidence="2" id="KW-1277">Toxin-antitoxin system</keyword>
<dbReference type="NCBIfam" id="TIGR02116">
    <property type="entry name" value="toxin_Txe_YoeB"/>
    <property type="match status" value="1"/>
</dbReference>
<evidence type="ECO:0000256" key="7">
    <source>
        <dbReference type="ARBA" id="ARBA00050056"/>
    </source>
</evidence>
<keyword evidence="9" id="KW-1185">Reference proteome</keyword>
<evidence type="ECO:0000256" key="3">
    <source>
        <dbReference type="ARBA" id="ARBA00022722"/>
    </source>
</evidence>
<keyword evidence="3" id="KW-0540">Nuclease</keyword>
<evidence type="ECO:0000256" key="1">
    <source>
        <dbReference type="ARBA" id="ARBA00008172"/>
    </source>
</evidence>
<dbReference type="AlphaFoldDB" id="A0A7W5TUK9"/>
<dbReference type="RefSeq" id="WP_183357991.1">
    <property type="nucleotide sequence ID" value="NZ_BAABKR010000001.1"/>
</dbReference>
<evidence type="ECO:0000256" key="4">
    <source>
        <dbReference type="ARBA" id="ARBA00022759"/>
    </source>
</evidence>
<dbReference type="EMBL" id="JACIBT010000002">
    <property type="protein sequence ID" value="MBB3667574.1"/>
    <property type="molecule type" value="Genomic_DNA"/>
</dbReference>
<protein>
    <recommendedName>
        <fullName evidence="7">Endoribonuclease YoeB</fullName>
    </recommendedName>
    <alternativeName>
        <fullName evidence="6">Putative mRNA interferase YoeB</fullName>
    </alternativeName>
</protein>
<dbReference type="PANTHER" id="PTHR38039:SF1">
    <property type="entry name" value="TOXIN YOEB"/>
    <property type="match status" value="1"/>
</dbReference>
<name>A0A7W5TUK9_9MICC</name>
<comment type="similarity">
    <text evidence="1">Belongs to the YoeB family.</text>
</comment>
<organism evidence="8 9">
    <name type="scientific">Garicola koreensis</name>
    <dbReference type="NCBI Taxonomy" id="1262554"/>
    <lineage>
        <taxon>Bacteria</taxon>
        <taxon>Bacillati</taxon>
        <taxon>Actinomycetota</taxon>
        <taxon>Actinomycetes</taxon>
        <taxon>Micrococcales</taxon>
        <taxon>Micrococcaceae</taxon>
        <taxon>Garicola</taxon>
    </lineage>
</organism>
<evidence type="ECO:0000256" key="2">
    <source>
        <dbReference type="ARBA" id="ARBA00022649"/>
    </source>
</evidence>
<dbReference type="GO" id="GO:0045892">
    <property type="term" value="P:negative regulation of DNA-templated transcription"/>
    <property type="evidence" value="ECO:0007669"/>
    <property type="project" value="TreeGrafter"/>
</dbReference>
<keyword evidence="5 8" id="KW-0378">Hydrolase</keyword>
<dbReference type="GO" id="GO:0006401">
    <property type="term" value="P:RNA catabolic process"/>
    <property type="evidence" value="ECO:0007669"/>
    <property type="project" value="InterPro"/>
</dbReference>
<dbReference type="Gene3D" id="3.30.2310.20">
    <property type="entry name" value="RelE-like"/>
    <property type="match status" value="1"/>
</dbReference>
<sequence>MRLVFTPHGWSDYRHWQTTDRAVLKRINRLIDDIVRDPFDGIGKPEALRHALAGSWSRRITEEHRLVYLVHGEDIVIVQARYHYS</sequence>
<reference evidence="8 9" key="1">
    <citation type="submission" date="2020-08" db="EMBL/GenBank/DDBJ databases">
        <title>Sequencing the genomes of 1000 actinobacteria strains.</title>
        <authorList>
            <person name="Klenk H.-P."/>
        </authorList>
    </citation>
    <scope>NUCLEOTIDE SEQUENCE [LARGE SCALE GENOMIC DNA]</scope>
    <source>
        <strain evidence="8 9">DSM 28238</strain>
    </source>
</reference>
<proteinExistence type="inferred from homology"/>
<comment type="caution">
    <text evidence="8">The sequence shown here is derived from an EMBL/GenBank/DDBJ whole genome shotgun (WGS) entry which is preliminary data.</text>
</comment>
<dbReference type="Proteomes" id="UP000547528">
    <property type="component" value="Unassembled WGS sequence"/>
</dbReference>
<evidence type="ECO:0000256" key="5">
    <source>
        <dbReference type="ARBA" id="ARBA00022801"/>
    </source>
</evidence>
<dbReference type="GO" id="GO:0016787">
    <property type="term" value="F:hydrolase activity"/>
    <property type="evidence" value="ECO:0007669"/>
    <property type="project" value="UniProtKB-KW"/>
</dbReference>
<dbReference type="SUPFAM" id="SSF143011">
    <property type="entry name" value="RelE-like"/>
    <property type="match status" value="1"/>
</dbReference>
<evidence type="ECO:0000313" key="9">
    <source>
        <dbReference type="Proteomes" id="UP000547528"/>
    </source>
</evidence>
<dbReference type="PANTHER" id="PTHR38039">
    <property type="entry name" value="TOXIN YOEB"/>
    <property type="match status" value="1"/>
</dbReference>
<accession>A0A7W5TUK9</accession>
<evidence type="ECO:0000256" key="6">
    <source>
        <dbReference type="ARBA" id="ARBA00030388"/>
    </source>
</evidence>
<dbReference type="Pfam" id="PF06769">
    <property type="entry name" value="YoeB_toxin"/>
    <property type="match status" value="1"/>
</dbReference>
<dbReference type="InterPro" id="IPR035093">
    <property type="entry name" value="RelE/ParE_toxin_dom_sf"/>
</dbReference>
<gene>
    <name evidence="8" type="ORF">FHX47_001193</name>
</gene>